<dbReference type="EC" id="3.4.21.-" evidence="7"/>
<comment type="similarity">
    <text evidence="1 7">Belongs to the peptidase S1B family.</text>
</comment>
<evidence type="ECO:0000256" key="7">
    <source>
        <dbReference type="RuleBase" id="RU004296"/>
    </source>
</evidence>
<dbReference type="PROSITE" id="PS00134">
    <property type="entry name" value="TRYPSIN_HIS"/>
    <property type="match status" value="1"/>
</dbReference>
<dbReference type="AlphaFoldDB" id="A0A2N7KP82"/>
<keyword evidence="5 7" id="KW-0720">Serine protease</keyword>
<evidence type="ECO:0000313" key="10">
    <source>
        <dbReference type="Proteomes" id="UP000235406"/>
    </source>
</evidence>
<dbReference type="InterPro" id="IPR020008">
    <property type="entry name" value="GlyGly_CTERM"/>
</dbReference>
<protein>
    <recommendedName>
        <fullName evidence="7">Serine protease</fullName>
        <ecNumber evidence="7">3.4.21.-</ecNumber>
    </recommendedName>
</protein>
<feature type="signal peptide" evidence="7">
    <location>
        <begin position="1"/>
        <end position="19"/>
    </location>
</feature>
<feature type="domain" description="Peptidase S1" evidence="8">
    <location>
        <begin position="36"/>
        <end position="186"/>
    </location>
</feature>
<dbReference type="Proteomes" id="UP000235406">
    <property type="component" value="Unassembled WGS sequence"/>
</dbReference>
<dbReference type="OrthoDB" id="6266568at2"/>
<evidence type="ECO:0000256" key="2">
    <source>
        <dbReference type="ARBA" id="ARBA00022670"/>
    </source>
</evidence>
<dbReference type="GO" id="GO:0006508">
    <property type="term" value="P:proteolysis"/>
    <property type="evidence" value="ECO:0007669"/>
    <property type="project" value="UniProtKB-KW"/>
</dbReference>
<evidence type="ECO:0000256" key="1">
    <source>
        <dbReference type="ARBA" id="ARBA00008764"/>
    </source>
</evidence>
<gene>
    <name evidence="9" type="ORF">BCT49_00165</name>
</gene>
<evidence type="ECO:0000256" key="6">
    <source>
        <dbReference type="PIRSR" id="PIRSR608256-1"/>
    </source>
</evidence>
<feature type="active site" description="Charge relay system" evidence="6">
    <location>
        <position position="90"/>
    </location>
</feature>
<evidence type="ECO:0000313" key="9">
    <source>
        <dbReference type="EMBL" id="PMM78458.1"/>
    </source>
</evidence>
<dbReference type="InterPro" id="IPR043504">
    <property type="entry name" value="Peptidase_S1_PA_chymotrypsin"/>
</dbReference>
<dbReference type="InterPro" id="IPR018114">
    <property type="entry name" value="TRYPSIN_HIS"/>
</dbReference>
<sequence length="325" mass="34783">MKKTLLALGLSALSSSSFAITNGTTVDWQNNFDDYVSGNCTGLIVGGDKILTAAHCGITDDVIVTHDGSRLTFLSKVDHPDYSEIDNDYDVSILSVDKQPTQNIRFFANLNNPTATVGDAVHAYGFSGSLTELKRGEFVVDRISDISQYRTNHEAALGSTLTEPGDSGSAWFNSSDEVIGVTRGGNVFGDLFYSKDFILETINGWHYPTVRNGMGIQTIKVQSLHVNNALNSANVDGDVTLIGGTCLSMPSIGIDAFQTCTYELDVQGTGLLWLSADEVININPVEEKEESTTLPVSTGGSSGGSLGFLSLFGLAFLGRLRKAQK</sequence>
<evidence type="ECO:0000256" key="4">
    <source>
        <dbReference type="ARBA" id="ARBA00022801"/>
    </source>
</evidence>
<reference evidence="10" key="1">
    <citation type="submission" date="2016-07" db="EMBL/GenBank/DDBJ databases">
        <title>Nontailed viruses are major unrecognized killers of bacteria in the ocean.</title>
        <authorList>
            <person name="Kauffman K."/>
            <person name="Hussain F."/>
            <person name="Yang J."/>
            <person name="Arevalo P."/>
            <person name="Brown J."/>
            <person name="Cutler M."/>
            <person name="Kelly L."/>
            <person name="Polz M.F."/>
        </authorList>
    </citation>
    <scope>NUCLEOTIDE SEQUENCE [LARGE SCALE GENOMIC DNA]</scope>
    <source>
        <strain evidence="10">10N.261.46.F8</strain>
    </source>
</reference>
<keyword evidence="4 7" id="KW-0378">Hydrolase</keyword>
<dbReference type="PRINTS" id="PR00839">
    <property type="entry name" value="V8PROTEASE"/>
</dbReference>
<proteinExistence type="inferred from homology"/>
<dbReference type="Gene3D" id="2.40.10.10">
    <property type="entry name" value="Trypsin-like serine proteases"/>
    <property type="match status" value="2"/>
</dbReference>
<dbReference type="InterPro" id="IPR009003">
    <property type="entry name" value="Peptidase_S1_PA"/>
</dbReference>
<name>A0A2N7KP82_9VIBR</name>
<evidence type="ECO:0000256" key="5">
    <source>
        <dbReference type="ARBA" id="ARBA00022825"/>
    </source>
</evidence>
<dbReference type="Pfam" id="PF00089">
    <property type="entry name" value="Trypsin"/>
    <property type="match status" value="1"/>
</dbReference>
<dbReference type="EMBL" id="MCZK01000002">
    <property type="protein sequence ID" value="PMM78458.1"/>
    <property type="molecule type" value="Genomic_DNA"/>
</dbReference>
<dbReference type="RefSeq" id="WP_102433671.1">
    <property type="nucleotide sequence ID" value="NZ_CAWNVI010000002.1"/>
</dbReference>
<feature type="active site" description="Charge relay system" evidence="6">
    <location>
        <position position="167"/>
    </location>
</feature>
<feature type="active site" description="Charge relay system" evidence="6">
    <location>
        <position position="55"/>
    </location>
</feature>
<keyword evidence="3 7" id="KW-0732">Signal</keyword>
<keyword evidence="2 7" id="KW-0645">Protease</keyword>
<dbReference type="SUPFAM" id="SSF50494">
    <property type="entry name" value="Trypsin-like serine proteases"/>
    <property type="match status" value="1"/>
</dbReference>
<dbReference type="InterPro" id="IPR008256">
    <property type="entry name" value="Peptidase_S1B"/>
</dbReference>
<dbReference type="InterPro" id="IPR001254">
    <property type="entry name" value="Trypsin_dom"/>
</dbReference>
<dbReference type="NCBIfam" id="TIGR03501">
    <property type="entry name" value="GlyGly_CTERM"/>
    <property type="match status" value="1"/>
</dbReference>
<comment type="caution">
    <text evidence="9">The sequence shown here is derived from an EMBL/GenBank/DDBJ whole genome shotgun (WGS) entry which is preliminary data.</text>
</comment>
<accession>A0A2N7KP82</accession>
<feature type="chain" id="PRO_5014490198" description="Serine protease" evidence="7">
    <location>
        <begin position="20"/>
        <end position="325"/>
    </location>
</feature>
<evidence type="ECO:0000259" key="8">
    <source>
        <dbReference type="Pfam" id="PF00089"/>
    </source>
</evidence>
<dbReference type="GO" id="GO:0004252">
    <property type="term" value="F:serine-type endopeptidase activity"/>
    <property type="evidence" value="ECO:0007669"/>
    <property type="project" value="InterPro"/>
</dbReference>
<evidence type="ECO:0000256" key="3">
    <source>
        <dbReference type="ARBA" id="ARBA00022729"/>
    </source>
</evidence>
<organism evidence="9 10">
    <name type="scientific">Vibrio lentus</name>
    <dbReference type="NCBI Taxonomy" id="136468"/>
    <lineage>
        <taxon>Bacteria</taxon>
        <taxon>Pseudomonadati</taxon>
        <taxon>Pseudomonadota</taxon>
        <taxon>Gammaproteobacteria</taxon>
        <taxon>Vibrionales</taxon>
        <taxon>Vibrionaceae</taxon>
        <taxon>Vibrio</taxon>
    </lineage>
</organism>